<proteinExistence type="predicted"/>
<keyword evidence="3" id="KW-1185">Reference proteome</keyword>
<evidence type="ECO:0000313" key="3">
    <source>
        <dbReference type="Proteomes" id="UP000623467"/>
    </source>
</evidence>
<sequence>MYFLQFLRRLPPRSSYTAGGNDKSECVITQEEPQSVKSKSPIAQTAANVLVFSLKTLGSISNNIPVVGSLSGIISTLLDIVRQVQVRPVEIISPSVLFFESSKHRANEHSLAQLAARIERLTSIVTQIAEDEPLKGQGIVEKLRKELASMTQQLKAAKARGKIDQFFNSADNSSILQLHNRALNQMIADYTFQTVHEVAKSLRTLESSKLQQPHPDITGGTGGDGSSGDVGGKGATAGNGDSMLTGGQGGTGGDGGSGHTGSEGSEGEDPQVDMDPERAQVDNVPRLGGGIRVGRNSQGPNRRRPSAWGIQVSITFIFRFTRN</sequence>
<dbReference type="Proteomes" id="UP000623467">
    <property type="component" value="Unassembled WGS sequence"/>
</dbReference>
<feature type="compositionally biased region" description="Gly residues" evidence="1">
    <location>
        <begin position="219"/>
        <end position="237"/>
    </location>
</feature>
<feature type="compositionally biased region" description="Gly residues" evidence="1">
    <location>
        <begin position="246"/>
        <end position="261"/>
    </location>
</feature>
<reference evidence="2" key="1">
    <citation type="submission" date="2020-05" db="EMBL/GenBank/DDBJ databases">
        <title>Mycena genomes resolve the evolution of fungal bioluminescence.</title>
        <authorList>
            <person name="Tsai I.J."/>
        </authorList>
    </citation>
    <scope>NUCLEOTIDE SEQUENCE</scope>
    <source>
        <strain evidence="2">160909Yilan</strain>
    </source>
</reference>
<dbReference type="EMBL" id="JACAZH010000019">
    <property type="protein sequence ID" value="KAF7346506.1"/>
    <property type="molecule type" value="Genomic_DNA"/>
</dbReference>
<name>A0A8H6XU83_9AGAR</name>
<dbReference type="AlphaFoldDB" id="A0A8H6XU83"/>
<organism evidence="2 3">
    <name type="scientific">Mycena sanguinolenta</name>
    <dbReference type="NCBI Taxonomy" id="230812"/>
    <lineage>
        <taxon>Eukaryota</taxon>
        <taxon>Fungi</taxon>
        <taxon>Dikarya</taxon>
        <taxon>Basidiomycota</taxon>
        <taxon>Agaricomycotina</taxon>
        <taxon>Agaricomycetes</taxon>
        <taxon>Agaricomycetidae</taxon>
        <taxon>Agaricales</taxon>
        <taxon>Marasmiineae</taxon>
        <taxon>Mycenaceae</taxon>
        <taxon>Mycena</taxon>
    </lineage>
</organism>
<dbReference type="OrthoDB" id="3069255at2759"/>
<feature type="compositionally biased region" description="Acidic residues" evidence="1">
    <location>
        <begin position="265"/>
        <end position="274"/>
    </location>
</feature>
<comment type="caution">
    <text evidence="2">The sequence shown here is derived from an EMBL/GenBank/DDBJ whole genome shotgun (WGS) entry which is preliminary data.</text>
</comment>
<evidence type="ECO:0000256" key="1">
    <source>
        <dbReference type="SAM" id="MobiDB-lite"/>
    </source>
</evidence>
<feature type="region of interest" description="Disordered" evidence="1">
    <location>
        <begin position="207"/>
        <end position="306"/>
    </location>
</feature>
<evidence type="ECO:0000313" key="2">
    <source>
        <dbReference type="EMBL" id="KAF7346506.1"/>
    </source>
</evidence>
<protein>
    <submittedName>
        <fullName evidence="2">Uncharacterized protein</fullName>
    </submittedName>
</protein>
<accession>A0A8H6XU83</accession>
<gene>
    <name evidence="2" type="ORF">MSAN_01878700</name>
</gene>